<dbReference type="Gene3D" id="3.30.420.10">
    <property type="entry name" value="Ribonuclease H-like superfamily/Ribonuclease H"/>
    <property type="match status" value="1"/>
</dbReference>
<organism evidence="1 2">
    <name type="scientific">Mya arenaria</name>
    <name type="common">Soft-shell clam</name>
    <dbReference type="NCBI Taxonomy" id="6604"/>
    <lineage>
        <taxon>Eukaryota</taxon>
        <taxon>Metazoa</taxon>
        <taxon>Spiralia</taxon>
        <taxon>Lophotrochozoa</taxon>
        <taxon>Mollusca</taxon>
        <taxon>Bivalvia</taxon>
        <taxon>Autobranchia</taxon>
        <taxon>Heteroconchia</taxon>
        <taxon>Euheterodonta</taxon>
        <taxon>Imparidentia</taxon>
        <taxon>Neoheterodontei</taxon>
        <taxon>Myida</taxon>
        <taxon>Myoidea</taxon>
        <taxon>Myidae</taxon>
        <taxon>Mya</taxon>
    </lineage>
</organism>
<accession>A0ABY7FFF8</accession>
<sequence>MLYDIPRQSNDERYQALGMLQAGAPKQDIAIHFNCDLSAIKCLSLRARMTGAVYERPRAGRSRITTAKEDRILHFTHLRDRFMPATKVAYQIVDKRSLHLATADGTHGMLNVVNRCGSVHFWGGISRFHKTPLVILIRNVTAVSYVNDVLQQDNGILPQDHARPHNARLTMNFLQANLFLIGQQCPRTYLQLNIFGMSKVDVFIAVFNPRVQYLNSVQRLQGRGGTSHKPVLRH</sequence>
<protein>
    <submittedName>
        <fullName evidence="1">Uncharacterized protein</fullName>
    </submittedName>
</protein>
<gene>
    <name evidence="1" type="ORF">MAR_002165</name>
</gene>
<dbReference type="EMBL" id="CP111022">
    <property type="protein sequence ID" value="WAR20327.1"/>
    <property type="molecule type" value="Genomic_DNA"/>
</dbReference>
<evidence type="ECO:0000313" key="2">
    <source>
        <dbReference type="Proteomes" id="UP001164746"/>
    </source>
</evidence>
<dbReference type="Proteomes" id="UP001164746">
    <property type="component" value="Chromosome 11"/>
</dbReference>
<evidence type="ECO:0000313" key="1">
    <source>
        <dbReference type="EMBL" id="WAR20327.1"/>
    </source>
</evidence>
<proteinExistence type="predicted"/>
<name>A0ABY7FFF8_MYAAR</name>
<dbReference type="InterPro" id="IPR036397">
    <property type="entry name" value="RNaseH_sf"/>
</dbReference>
<reference evidence="1" key="1">
    <citation type="submission" date="2022-11" db="EMBL/GenBank/DDBJ databases">
        <title>Centuries of genome instability and evolution in soft-shell clam transmissible cancer (bioRxiv).</title>
        <authorList>
            <person name="Hart S.F.M."/>
            <person name="Yonemitsu M.A."/>
            <person name="Giersch R.M."/>
            <person name="Beal B.F."/>
            <person name="Arriagada G."/>
            <person name="Davis B.W."/>
            <person name="Ostrander E.A."/>
            <person name="Goff S.P."/>
            <person name="Metzger M.J."/>
        </authorList>
    </citation>
    <scope>NUCLEOTIDE SEQUENCE</scope>
    <source>
        <strain evidence="1">MELC-2E11</strain>
        <tissue evidence="1">Siphon/mantle</tissue>
    </source>
</reference>
<keyword evidence="2" id="KW-1185">Reference proteome</keyword>